<comment type="caution">
    <text evidence="2">The sequence shown here is derived from an EMBL/GenBank/DDBJ whole genome shotgun (WGS) entry which is preliminary data.</text>
</comment>
<accession>A0ABR8A2H0</accession>
<dbReference type="Gene3D" id="1.25.40.10">
    <property type="entry name" value="Tetratricopeptide repeat domain"/>
    <property type="match status" value="1"/>
</dbReference>
<dbReference type="Pfam" id="PF06051">
    <property type="entry name" value="DUF928"/>
    <property type="match status" value="1"/>
</dbReference>
<dbReference type="InterPro" id="IPR019734">
    <property type="entry name" value="TPR_rpt"/>
</dbReference>
<sequence length="307" mass="34254">MNIKKRKLLIGSLFAVLVCVPFGVATTSKILAANPILQVAQARSAYNQYMRQGYTATRQRNYRRALGFFQQALQARPGDRYANAAIRNVQGYMRGRKTLIGFVPGKPGRVRSAASRGTCFQNADVAIPLIPSSKEAQHTTKDHPTFFFYIPKTSKTVAGLEFALRETPDSDPIYKETFPPVGEAGIVSVTLPANQPALQADKEYYWNFSMICDPNSRDLDVFLEGTIEVMQDENIAAQIQETSKPLDRAVLYATAGFWEDAISILADLRRQNPNNPEIQQYWADLLKSVNLEQVTDKPLLPCCTPQS</sequence>
<dbReference type="InterPro" id="IPR010328">
    <property type="entry name" value="DUF928"/>
</dbReference>
<dbReference type="SUPFAM" id="SSF48452">
    <property type="entry name" value="TPR-like"/>
    <property type="match status" value="1"/>
</dbReference>
<dbReference type="RefSeq" id="WP_190538346.1">
    <property type="nucleotide sequence ID" value="NZ_CAWPNO010000001.1"/>
</dbReference>
<keyword evidence="3" id="KW-1185">Reference proteome</keyword>
<evidence type="ECO:0000313" key="2">
    <source>
        <dbReference type="EMBL" id="MBD2193974.1"/>
    </source>
</evidence>
<dbReference type="PROSITE" id="PS50005">
    <property type="entry name" value="TPR"/>
    <property type="match status" value="1"/>
</dbReference>
<dbReference type="InterPro" id="IPR011990">
    <property type="entry name" value="TPR-like_helical_dom_sf"/>
</dbReference>
<dbReference type="Proteomes" id="UP000658514">
    <property type="component" value="Unassembled WGS sequence"/>
</dbReference>
<organism evidence="2 3">
    <name type="scientific">Calothrix parietina FACHB-288</name>
    <dbReference type="NCBI Taxonomy" id="2692896"/>
    <lineage>
        <taxon>Bacteria</taxon>
        <taxon>Bacillati</taxon>
        <taxon>Cyanobacteriota</taxon>
        <taxon>Cyanophyceae</taxon>
        <taxon>Nostocales</taxon>
        <taxon>Calotrichaceae</taxon>
        <taxon>Calothrix</taxon>
    </lineage>
</organism>
<evidence type="ECO:0000313" key="3">
    <source>
        <dbReference type="Proteomes" id="UP000658514"/>
    </source>
</evidence>
<reference evidence="2 3" key="1">
    <citation type="journal article" date="2020" name="ISME J.">
        <title>Comparative genomics reveals insights into cyanobacterial evolution and habitat adaptation.</title>
        <authorList>
            <person name="Chen M.Y."/>
            <person name="Teng W.K."/>
            <person name="Zhao L."/>
            <person name="Hu C.X."/>
            <person name="Zhou Y.K."/>
            <person name="Han B.P."/>
            <person name="Song L.R."/>
            <person name="Shu W.S."/>
        </authorList>
    </citation>
    <scope>NUCLEOTIDE SEQUENCE [LARGE SCALE GENOMIC DNA]</scope>
    <source>
        <strain evidence="2 3">FACHB-288</strain>
    </source>
</reference>
<dbReference type="EMBL" id="JACJQH010000001">
    <property type="protein sequence ID" value="MBD2193974.1"/>
    <property type="molecule type" value="Genomic_DNA"/>
</dbReference>
<proteinExistence type="predicted"/>
<protein>
    <submittedName>
        <fullName evidence="2">DUF928 domain-containing protein</fullName>
    </submittedName>
</protein>
<gene>
    <name evidence="2" type="ORF">H6G24_00500</name>
</gene>
<keyword evidence="1" id="KW-0802">TPR repeat</keyword>
<evidence type="ECO:0000256" key="1">
    <source>
        <dbReference type="PROSITE-ProRule" id="PRU00339"/>
    </source>
</evidence>
<feature type="repeat" description="TPR" evidence="1">
    <location>
        <begin position="46"/>
        <end position="79"/>
    </location>
</feature>
<name>A0ABR8A2H0_9CYAN</name>